<name>A0ABS8HMY9_9FIRM</name>
<evidence type="ECO:0000313" key="1">
    <source>
        <dbReference type="EMBL" id="MCC5464540.1"/>
    </source>
</evidence>
<comment type="caution">
    <text evidence="1">The sequence shown here is derived from an EMBL/GenBank/DDBJ whole genome shotgun (WGS) entry which is preliminary data.</text>
</comment>
<dbReference type="InterPro" id="IPR014717">
    <property type="entry name" value="Transl_elong_EF1B/ribsomal_bS6"/>
</dbReference>
<accession>A0ABS8HMY9</accession>
<dbReference type="EMBL" id="JAJHJB010000003">
    <property type="protein sequence ID" value="MCC5464540.1"/>
    <property type="molecule type" value="Genomic_DNA"/>
</dbReference>
<organism evidence="1 2">
    <name type="scientific">Pelosinus baikalensis</name>
    <dbReference type="NCBI Taxonomy" id="2892015"/>
    <lineage>
        <taxon>Bacteria</taxon>
        <taxon>Bacillati</taxon>
        <taxon>Bacillota</taxon>
        <taxon>Negativicutes</taxon>
        <taxon>Selenomonadales</taxon>
        <taxon>Sporomusaceae</taxon>
        <taxon>Pelosinus</taxon>
    </lineage>
</organism>
<keyword evidence="2" id="KW-1185">Reference proteome</keyword>
<dbReference type="Gene3D" id="3.30.70.60">
    <property type="match status" value="1"/>
</dbReference>
<dbReference type="Pfam" id="PF04350">
    <property type="entry name" value="PilO"/>
    <property type="match status" value="1"/>
</dbReference>
<dbReference type="RefSeq" id="WP_229533975.1">
    <property type="nucleotide sequence ID" value="NZ_JAJHJB010000003.1"/>
</dbReference>
<gene>
    <name evidence="1" type="primary">pilO</name>
    <name evidence="1" type="ORF">LMF89_04070</name>
</gene>
<proteinExistence type="predicted"/>
<protein>
    <submittedName>
        <fullName evidence="1">Type 4a pilus biogenesis protein PilO</fullName>
    </submittedName>
</protein>
<sequence length="194" mass="22560">MISLSWNKMAVKHKLSLVTVGMIAVNWLVYSSLLLPQWDSIDQLTIRFYTERQQVKIIEDFLLIHPNPEQYILELDQKLMQIDRILPDNPESSSFLVQVEELSKECGIQLNYLKPTKIMNKDGYREYEIELSLIGGFIESMQFINKFENKSRFTNVTTIVMLPNKNSLETKLSAKIYSFGVPFLTNKNSKTTDK</sequence>
<dbReference type="Proteomes" id="UP001165492">
    <property type="component" value="Unassembled WGS sequence"/>
</dbReference>
<reference evidence="1" key="1">
    <citation type="submission" date="2021-11" db="EMBL/GenBank/DDBJ databases">
        <title>Description of a new species Pelosinus isolated from the bottom sediments of Lake Baikal.</title>
        <authorList>
            <person name="Zakharyuk A."/>
        </authorList>
    </citation>
    <scope>NUCLEOTIDE SEQUENCE</scope>
    <source>
        <strain evidence="1">Bkl1</strain>
    </source>
</reference>
<evidence type="ECO:0000313" key="2">
    <source>
        <dbReference type="Proteomes" id="UP001165492"/>
    </source>
</evidence>
<dbReference type="InterPro" id="IPR007445">
    <property type="entry name" value="PilO"/>
</dbReference>